<dbReference type="Gene3D" id="1.10.10.10">
    <property type="entry name" value="Winged helix-like DNA-binding domain superfamily/Winged helix DNA-binding domain"/>
    <property type="match status" value="1"/>
</dbReference>
<dbReference type="PRINTS" id="PR00035">
    <property type="entry name" value="HTHGNTR"/>
</dbReference>
<dbReference type="Pfam" id="PF00392">
    <property type="entry name" value="GntR"/>
    <property type="match status" value="1"/>
</dbReference>
<dbReference type="InterPro" id="IPR050679">
    <property type="entry name" value="Bact_HTH_transcr_reg"/>
</dbReference>
<dbReference type="InterPro" id="IPR036388">
    <property type="entry name" value="WH-like_DNA-bd_sf"/>
</dbReference>
<keyword evidence="6" id="KW-1185">Reference proteome</keyword>
<dbReference type="InterPro" id="IPR011663">
    <property type="entry name" value="UTRA"/>
</dbReference>
<evidence type="ECO:0000259" key="4">
    <source>
        <dbReference type="PROSITE" id="PS50949"/>
    </source>
</evidence>
<dbReference type="SMART" id="SM00345">
    <property type="entry name" value="HTH_GNTR"/>
    <property type="match status" value="1"/>
</dbReference>
<evidence type="ECO:0000256" key="2">
    <source>
        <dbReference type="ARBA" id="ARBA00023125"/>
    </source>
</evidence>
<protein>
    <submittedName>
        <fullName evidence="5">GntR family transcriptional regulator</fullName>
    </submittedName>
</protein>
<accession>A0ABN2X4S1</accession>
<dbReference type="InterPro" id="IPR036390">
    <property type="entry name" value="WH_DNA-bd_sf"/>
</dbReference>
<dbReference type="PROSITE" id="PS50949">
    <property type="entry name" value="HTH_GNTR"/>
    <property type="match status" value="1"/>
</dbReference>
<dbReference type="CDD" id="cd07377">
    <property type="entry name" value="WHTH_GntR"/>
    <property type="match status" value="1"/>
</dbReference>
<keyword evidence="3" id="KW-0804">Transcription</keyword>
<proteinExistence type="predicted"/>
<sequence length="267" mass="29611">MPIDSTDPRSPSVQIADHLREEIVGGVYGPGDKIPSERELSDEWDVSPQTIRQAIAILKNEGLVEGQPGRGVFVRTQPPLIRLGTERFSRAYRAAGKSAQQADAEAAGLSFRQEALELADVPAPADVAELLAVAAGATVFKRYRREFVDEKPNQLAASYYRLEDVEGTAIRETKTGPGGSMARLEDVGFVLTEIYEEWGPSRMPNPRTQERRLLQLSKGVPVAQVERRLYGYRASAGETEADERVLEVFQSIINGAMIKFTHRFRIQ</sequence>
<comment type="caution">
    <text evidence="5">The sequence shown here is derived from an EMBL/GenBank/DDBJ whole genome shotgun (WGS) entry which is preliminary data.</text>
</comment>
<feature type="domain" description="HTH gntR-type" evidence="4">
    <location>
        <begin position="9"/>
        <end position="77"/>
    </location>
</feature>
<evidence type="ECO:0000256" key="1">
    <source>
        <dbReference type="ARBA" id="ARBA00023015"/>
    </source>
</evidence>
<dbReference type="InterPro" id="IPR028978">
    <property type="entry name" value="Chorismate_lyase_/UTRA_dom_sf"/>
</dbReference>
<reference evidence="5 6" key="1">
    <citation type="journal article" date="2019" name="Int. J. Syst. Evol. Microbiol.">
        <title>The Global Catalogue of Microorganisms (GCM) 10K type strain sequencing project: providing services to taxonomists for standard genome sequencing and annotation.</title>
        <authorList>
            <consortium name="The Broad Institute Genomics Platform"/>
            <consortium name="The Broad Institute Genome Sequencing Center for Infectious Disease"/>
            <person name="Wu L."/>
            <person name="Ma J."/>
        </authorList>
    </citation>
    <scope>NUCLEOTIDE SEQUENCE [LARGE SCALE GENOMIC DNA]</scope>
    <source>
        <strain evidence="5 6">JCM 16014</strain>
    </source>
</reference>
<dbReference type="Proteomes" id="UP001500751">
    <property type="component" value="Unassembled WGS sequence"/>
</dbReference>
<dbReference type="SUPFAM" id="SSF64288">
    <property type="entry name" value="Chorismate lyase-like"/>
    <property type="match status" value="1"/>
</dbReference>
<dbReference type="EMBL" id="BAAAQN010000006">
    <property type="protein sequence ID" value="GAA2018712.1"/>
    <property type="molecule type" value="Genomic_DNA"/>
</dbReference>
<keyword evidence="2" id="KW-0238">DNA-binding</keyword>
<dbReference type="Gene3D" id="3.40.1410.10">
    <property type="entry name" value="Chorismate lyase-like"/>
    <property type="match status" value="1"/>
</dbReference>
<dbReference type="SUPFAM" id="SSF46785">
    <property type="entry name" value="Winged helix' DNA-binding domain"/>
    <property type="match status" value="1"/>
</dbReference>
<dbReference type="PANTHER" id="PTHR44846:SF17">
    <property type="entry name" value="GNTR-FAMILY TRANSCRIPTIONAL REGULATOR"/>
    <property type="match status" value="1"/>
</dbReference>
<keyword evidence="1" id="KW-0805">Transcription regulation</keyword>
<organism evidence="5 6">
    <name type="scientific">Catenulispora yoronensis</name>
    <dbReference type="NCBI Taxonomy" id="450799"/>
    <lineage>
        <taxon>Bacteria</taxon>
        <taxon>Bacillati</taxon>
        <taxon>Actinomycetota</taxon>
        <taxon>Actinomycetes</taxon>
        <taxon>Catenulisporales</taxon>
        <taxon>Catenulisporaceae</taxon>
        <taxon>Catenulispora</taxon>
    </lineage>
</organism>
<evidence type="ECO:0000313" key="5">
    <source>
        <dbReference type="EMBL" id="GAA2018712.1"/>
    </source>
</evidence>
<evidence type="ECO:0000313" key="6">
    <source>
        <dbReference type="Proteomes" id="UP001500751"/>
    </source>
</evidence>
<evidence type="ECO:0000256" key="3">
    <source>
        <dbReference type="ARBA" id="ARBA00023163"/>
    </source>
</evidence>
<dbReference type="InterPro" id="IPR000524">
    <property type="entry name" value="Tscrpt_reg_HTH_GntR"/>
</dbReference>
<dbReference type="RefSeq" id="WP_344664643.1">
    <property type="nucleotide sequence ID" value="NZ_BAAAQN010000006.1"/>
</dbReference>
<dbReference type="PANTHER" id="PTHR44846">
    <property type="entry name" value="MANNOSYL-D-GLYCERATE TRANSPORT/METABOLISM SYSTEM REPRESSOR MNGR-RELATED"/>
    <property type="match status" value="1"/>
</dbReference>
<dbReference type="Pfam" id="PF07702">
    <property type="entry name" value="UTRA"/>
    <property type="match status" value="1"/>
</dbReference>
<gene>
    <name evidence="5" type="ORF">GCM10009839_13660</name>
</gene>
<name>A0ABN2X4S1_9ACTN</name>